<protein>
    <recommendedName>
        <fullName evidence="4">Secreted protein</fullName>
    </recommendedName>
</protein>
<evidence type="ECO:0000313" key="2">
    <source>
        <dbReference type="EMBL" id="NLR78218.1"/>
    </source>
</evidence>
<dbReference type="RefSeq" id="WP_168737563.1">
    <property type="nucleotide sequence ID" value="NZ_JABAHZ010000001.1"/>
</dbReference>
<feature type="chain" id="PRO_5032629010" description="Secreted protein" evidence="1">
    <location>
        <begin position="26"/>
        <end position="214"/>
    </location>
</feature>
<accession>A0A847SKX9</accession>
<comment type="caution">
    <text evidence="2">The sequence shown here is derived from an EMBL/GenBank/DDBJ whole genome shotgun (WGS) entry which is preliminary data.</text>
</comment>
<keyword evidence="3" id="KW-1185">Reference proteome</keyword>
<evidence type="ECO:0000313" key="3">
    <source>
        <dbReference type="Proteomes" id="UP000552864"/>
    </source>
</evidence>
<dbReference type="Proteomes" id="UP000552864">
    <property type="component" value="Unassembled WGS sequence"/>
</dbReference>
<gene>
    <name evidence="2" type="ORF">HGH91_06255</name>
</gene>
<evidence type="ECO:0000256" key="1">
    <source>
        <dbReference type="SAM" id="SignalP"/>
    </source>
</evidence>
<feature type="signal peptide" evidence="1">
    <location>
        <begin position="1"/>
        <end position="25"/>
    </location>
</feature>
<proteinExistence type="predicted"/>
<name>A0A847SKX9_9BACT</name>
<evidence type="ECO:0008006" key="4">
    <source>
        <dbReference type="Google" id="ProtNLM"/>
    </source>
</evidence>
<reference evidence="2 3" key="1">
    <citation type="submission" date="2020-04" db="EMBL/GenBank/DDBJ databases">
        <authorList>
            <person name="Yin C."/>
        </authorList>
    </citation>
    <scope>NUCLEOTIDE SEQUENCE [LARGE SCALE GENOMIC DNA]</scope>
    <source>
        <strain evidence="2 3">Ak56</strain>
    </source>
</reference>
<dbReference type="EMBL" id="JABAHZ010000001">
    <property type="protein sequence ID" value="NLR78218.1"/>
    <property type="molecule type" value="Genomic_DNA"/>
</dbReference>
<dbReference type="AlphaFoldDB" id="A0A847SKX9"/>
<keyword evidence="1" id="KW-0732">Signal</keyword>
<sequence>MSRFRFLACCTLAFFLELYSGALSAQKILNLDEAAYGESYYSTGYYYLPDSTKKSGLIKYTFRVPGSFRFKDSLSARAITVNAADCIGFHEDGDKADFHTLSNVTLSAGLVPLKMSKCFAELRISGDLCLYLVYFEKNGPNVGGMGPQRVPTSRYVLKKKHSDAVQEVPKKAKHFKKELSDFLSDKPKIVEFINSHDYTEDEIEMVVQAYNRSK</sequence>
<organism evidence="2 3">
    <name type="scientific">Chitinophaga eiseniae</name>
    <dbReference type="NCBI Taxonomy" id="634771"/>
    <lineage>
        <taxon>Bacteria</taxon>
        <taxon>Pseudomonadati</taxon>
        <taxon>Bacteroidota</taxon>
        <taxon>Chitinophagia</taxon>
        <taxon>Chitinophagales</taxon>
        <taxon>Chitinophagaceae</taxon>
        <taxon>Chitinophaga</taxon>
    </lineage>
</organism>